<feature type="domain" description="SUEL-type lectin" evidence="13">
    <location>
        <begin position="736"/>
        <end position="817"/>
    </location>
</feature>
<evidence type="ECO:0000256" key="3">
    <source>
        <dbReference type="ARBA" id="ARBA00009809"/>
    </source>
</evidence>
<dbReference type="GO" id="GO:0030246">
    <property type="term" value="F:carbohydrate binding"/>
    <property type="evidence" value="ECO:0007669"/>
    <property type="project" value="InterPro"/>
</dbReference>
<comment type="subcellular location">
    <subcellularLocation>
        <location evidence="2">Secreted</location>
        <location evidence="2">Extracellular space</location>
        <location evidence="2">Apoplast</location>
    </subcellularLocation>
</comment>
<evidence type="ECO:0000256" key="11">
    <source>
        <dbReference type="RuleBase" id="RU000675"/>
    </source>
</evidence>
<keyword evidence="6" id="KW-0964">Secreted</keyword>
<comment type="catalytic activity">
    <reaction evidence="1 11">
        <text>Hydrolysis of terminal non-reducing beta-D-galactose residues in beta-D-galactosides.</text>
        <dbReference type="EC" id="3.2.1.23"/>
    </reaction>
</comment>
<reference evidence="14" key="1">
    <citation type="submission" date="2020-07" db="EMBL/GenBank/DDBJ databases">
        <authorList>
            <person name="Lin J."/>
        </authorList>
    </citation>
    <scope>NUCLEOTIDE SEQUENCE</scope>
</reference>
<dbReference type="Pfam" id="PF01301">
    <property type="entry name" value="Glyco_hydro_35"/>
    <property type="match status" value="1"/>
</dbReference>
<keyword evidence="5" id="KW-0052">Apoplast</keyword>
<dbReference type="GO" id="GO:0048046">
    <property type="term" value="C:apoplast"/>
    <property type="evidence" value="ECO:0007669"/>
    <property type="project" value="UniProtKB-SubCell"/>
</dbReference>
<dbReference type="EMBL" id="LR862140">
    <property type="protein sequence ID" value="CAD1820228.1"/>
    <property type="molecule type" value="Genomic_DNA"/>
</dbReference>
<dbReference type="PROSITE" id="PS50228">
    <property type="entry name" value="SUEL_LECTIN"/>
    <property type="match status" value="1"/>
</dbReference>
<dbReference type="FunFam" id="3.20.20.80:FF:000006">
    <property type="entry name" value="Beta-galactosidase"/>
    <property type="match status" value="1"/>
</dbReference>
<dbReference type="PANTHER" id="PTHR23421">
    <property type="entry name" value="BETA-GALACTOSIDASE RELATED"/>
    <property type="match status" value="1"/>
</dbReference>
<dbReference type="InterPro" id="IPR000922">
    <property type="entry name" value="Lectin_gal-bd_dom"/>
</dbReference>
<dbReference type="Pfam" id="PF21467">
    <property type="entry name" value="BetaGal_gal-bd"/>
    <property type="match status" value="1"/>
</dbReference>
<evidence type="ECO:0000256" key="9">
    <source>
        <dbReference type="ARBA" id="ARBA00023180"/>
    </source>
</evidence>
<evidence type="ECO:0000256" key="5">
    <source>
        <dbReference type="ARBA" id="ARBA00022523"/>
    </source>
</evidence>
<dbReference type="CDD" id="cd22842">
    <property type="entry name" value="Gal_Rha_Lectin_BGal"/>
    <property type="match status" value="1"/>
</dbReference>
<evidence type="ECO:0000256" key="2">
    <source>
        <dbReference type="ARBA" id="ARBA00004271"/>
    </source>
</evidence>
<dbReference type="SUPFAM" id="SSF51445">
    <property type="entry name" value="(Trans)glycosidases"/>
    <property type="match status" value="1"/>
</dbReference>
<keyword evidence="10 11" id="KW-0326">Glycosidase</keyword>
<evidence type="ECO:0000256" key="4">
    <source>
        <dbReference type="ARBA" id="ARBA00012756"/>
    </source>
</evidence>
<accession>A0A6V7NNW2</accession>
<keyword evidence="7" id="KW-0732">Signal</keyword>
<gene>
    <name evidence="14" type="ORF">CB5_LOCUS3439</name>
</gene>
<evidence type="ECO:0000259" key="13">
    <source>
        <dbReference type="PROSITE" id="PS50228"/>
    </source>
</evidence>
<dbReference type="AlphaFoldDB" id="A0A6V7NNW2"/>
<sequence length="830" mass="92347">MWPGLIAKSKEGGADVIQTYVFWNGHEPIRGQYNFEGRYDLVKFVKLVAEQGLYLHLRIGPYVCAEWNFGGLPVWLRDIPGIEFRTDNAPFKDEMQRFVKKVVDMMRQEMLFSWQGGPIILVQIENEYGNIEGQYGQGGKAYVKWAAEMAIGLSAGVPWVMCKQTDAPENIIDACNGFYCDGFKPNNYRKPVLWTEDWNGWYASWGGRLPHRPVRDNAFAVARFFQRGGCFQNYYMFFGGTNFGRTSGGPNQITSYEYDAPIDEYGLLSQPKWGHLKDLHAAIKLCEPALTVVDSGPQYVKLGSMQEAHIYANEQVDPNRSVSGNVSICSAFLANIDEHKSVSVRIFGNNFDLPPWSVSILPDCQNVAFNTAKVGTQLSIKTVESGSPSYSTASAPGFLLLDGKDLYISKTWSILKEPIGAWGNNSFTTQGILEHLNVTKDISDYLWYITRVNISDEDVAFWDEKGASPFIMINKTRDVVRVFVNGHLSGSKVGHWVSAEQPVQLVEGYNELAILTETVGLQNYGAFLEKDGAGIRGQIKLTGLKDGELDLSNFLWTYQVGLMGEYSKLYDPKEQENVGWTDLQVDNISSTFTWYKTLFDAPEGNDPVALDLGSMGKGQAWVNGHGIGRYWSLIAPQSGCSESCDYRGAYNENKCTTNCGLPTQSWYHIPREWLQDFDNLLVLFEETGGDPLKISLKTHSTKTICAEVAENHYPPLSAWSHPDVINGIISINIVAPEVHLRCDEGHVISSITFASYGTPNGSCQKFSRGNCHAPSSLSVVTKACQGRNNCRIGVSNDIFGDPCRGTLKTLAVEAECLSPDFATEKLRDAL</sequence>
<dbReference type="GO" id="GO:0005975">
    <property type="term" value="P:carbohydrate metabolic process"/>
    <property type="evidence" value="ECO:0007669"/>
    <property type="project" value="InterPro"/>
</dbReference>
<proteinExistence type="inferred from homology"/>
<evidence type="ECO:0000256" key="1">
    <source>
        <dbReference type="ARBA" id="ARBA00001412"/>
    </source>
</evidence>
<dbReference type="InterPro" id="IPR041392">
    <property type="entry name" value="GHD"/>
</dbReference>
<dbReference type="InterPro" id="IPR031330">
    <property type="entry name" value="Gly_Hdrlase_35_cat"/>
</dbReference>
<organism evidence="14">
    <name type="scientific">Ananas comosus var. bracteatus</name>
    <name type="common">red pineapple</name>
    <dbReference type="NCBI Taxonomy" id="296719"/>
    <lineage>
        <taxon>Eukaryota</taxon>
        <taxon>Viridiplantae</taxon>
        <taxon>Streptophyta</taxon>
        <taxon>Embryophyta</taxon>
        <taxon>Tracheophyta</taxon>
        <taxon>Spermatophyta</taxon>
        <taxon>Magnoliopsida</taxon>
        <taxon>Liliopsida</taxon>
        <taxon>Poales</taxon>
        <taxon>Bromeliaceae</taxon>
        <taxon>Bromelioideae</taxon>
        <taxon>Ananas</taxon>
    </lineage>
</organism>
<dbReference type="InterPro" id="IPR048913">
    <property type="entry name" value="BetaGal_gal-bd"/>
</dbReference>
<dbReference type="InterPro" id="IPR017853">
    <property type="entry name" value="GH"/>
</dbReference>
<dbReference type="SUPFAM" id="SSF49785">
    <property type="entry name" value="Galactose-binding domain-like"/>
    <property type="match status" value="2"/>
</dbReference>
<dbReference type="FunFam" id="2.60.120.740:FF:000002">
    <property type="entry name" value="Beta-galactosidase"/>
    <property type="match status" value="1"/>
</dbReference>
<dbReference type="PROSITE" id="PS01182">
    <property type="entry name" value="GLYCOSYL_HYDROL_F35"/>
    <property type="match status" value="1"/>
</dbReference>
<evidence type="ECO:0000256" key="7">
    <source>
        <dbReference type="ARBA" id="ARBA00022729"/>
    </source>
</evidence>
<dbReference type="Gene3D" id="2.60.120.260">
    <property type="entry name" value="Galactose-binding domain-like"/>
    <property type="match status" value="2"/>
</dbReference>
<dbReference type="Gene3D" id="3.20.20.80">
    <property type="entry name" value="Glycosidases"/>
    <property type="match status" value="1"/>
</dbReference>
<dbReference type="FunFam" id="2.60.120.260:FF:000107">
    <property type="entry name" value="Beta-galactosidase"/>
    <property type="match status" value="1"/>
</dbReference>
<dbReference type="FunFam" id="2.60.120.260:FF:000142">
    <property type="entry name" value="Beta-galactosidase"/>
    <property type="match status" value="1"/>
</dbReference>
<dbReference type="InterPro" id="IPR019801">
    <property type="entry name" value="Glyco_hydro_35_CS"/>
</dbReference>
<name>A0A6V7NNW2_ANACO</name>
<keyword evidence="8 11" id="KW-0378">Hydrolase</keyword>
<dbReference type="EC" id="3.2.1.23" evidence="4 11"/>
<dbReference type="Pfam" id="PF02140">
    <property type="entry name" value="SUEL_Lectin"/>
    <property type="match status" value="1"/>
</dbReference>
<dbReference type="Pfam" id="PF17834">
    <property type="entry name" value="GHD"/>
    <property type="match status" value="1"/>
</dbReference>
<dbReference type="InterPro" id="IPR001944">
    <property type="entry name" value="Glycoside_Hdrlase_35"/>
</dbReference>
<dbReference type="PRINTS" id="PR00742">
    <property type="entry name" value="GLHYDRLASE35"/>
</dbReference>
<dbReference type="FunFam" id="2.60.120.260:FF:000076">
    <property type="entry name" value="Beta-galactosidase"/>
    <property type="match status" value="1"/>
</dbReference>
<dbReference type="InterPro" id="IPR043159">
    <property type="entry name" value="Lectin_gal-bd_sf"/>
</dbReference>
<evidence type="ECO:0000256" key="12">
    <source>
        <dbReference type="RuleBase" id="RU003679"/>
    </source>
</evidence>
<protein>
    <recommendedName>
        <fullName evidence="4 11">Beta-galactosidase</fullName>
        <ecNumber evidence="4 11">3.2.1.23</ecNumber>
    </recommendedName>
</protein>
<evidence type="ECO:0000256" key="10">
    <source>
        <dbReference type="ARBA" id="ARBA00023295"/>
    </source>
</evidence>
<dbReference type="Gene3D" id="2.60.120.740">
    <property type="match status" value="1"/>
</dbReference>
<keyword evidence="9" id="KW-0325">Glycoprotein</keyword>
<evidence type="ECO:0000256" key="8">
    <source>
        <dbReference type="ARBA" id="ARBA00022801"/>
    </source>
</evidence>
<dbReference type="GO" id="GO:0004565">
    <property type="term" value="F:beta-galactosidase activity"/>
    <property type="evidence" value="ECO:0007669"/>
    <property type="project" value="UniProtKB-EC"/>
</dbReference>
<dbReference type="InterPro" id="IPR008979">
    <property type="entry name" value="Galactose-bd-like_sf"/>
</dbReference>
<evidence type="ECO:0000313" key="14">
    <source>
        <dbReference type="EMBL" id="CAD1820228.1"/>
    </source>
</evidence>
<comment type="similarity">
    <text evidence="3 12">Belongs to the glycosyl hydrolase 35 family.</text>
</comment>
<evidence type="ECO:0000256" key="6">
    <source>
        <dbReference type="ARBA" id="ARBA00022525"/>
    </source>
</evidence>